<dbReference type="NCBIfam" id="TIGR02937">
    <property type="entry name" value="sigma70-ECF"/>
    <property type="match status" value="1"/>
</dbReference>
<dbReference type="Pfam" id="PF04542">
    <property type="entry name" value="Sigma70_r2"/>
    <property type="match status" value="1"/>
</dbReference>
<dbReference type="Gene3D" id="1.10.1740.10">
    <property type="match status" value="1"/>
</dbReference>
<reference evidence="9" key="1">
    <citation type="submission" date="2016-12" db="EMBL/GenBank/DDBJ databases">
        <title>Comparative genomics of four Isosphaeraceae planctomycetes: a common pool of plasmids and glycoside hydrolase genes.</title>
        <authorList>
            <person name="Ivanova A."/>
        </authorList>
    </citation>
    <scope>NUCLEOTIDE SEQUENCE [LARGE SCALE GENOMIC DNA]</scope>
    <source>
        <strain evidence="9">PX4</strain>
    </source>
</reference>
<name>A0A1U7CM71_9BACT</name>
<dbReference type="STRING" id="1387353.BSF38_01497"/>
<evidence type="ECO:0000313" key="8">
    <source>
        <dbReference type="EMBL" id="APW60035.1"/>
    </source>
</evidence>
<evidence type="ECO:0000256" key="1">
    <source>
        <dbReference type="ARBA" id="ARBA00010641"/>
    </source>
</evidence>
<sequence length="191" mass="22176">MDDQRADERTDATENGQASREAFVRSTYVELYRWFHRLAGCPARAADLTQESFAAFWASGARQPTEVSSRTWLYAIGRNLWRNQLRGRREFVPLEFDQAFSSDPGPEHRVEAGEFESAARDAVDQLPIDLREAFTLRFWNEFSYEEIAAIQGISADLARWRYFAARKRLHARLAPWNPGPEHSEKEDRHAR</sequence>
<evidence type="ECO:0000259" key="6">
    <source>
        <dbReference type="Pfam" id="PF04542"/>
    </source>
</evidence>
<keyword evidence="3" id="KW-0731">Sigma factor</keyword>
<dbReference type="InterPro" id="IPR036388">
    <property type="entry name" value="WH-like_DNA-bd_sf"/>
</dbReference>
<evidence type="ECO:0000256" key="3">
    <source>
        <dbReference type="ARBA" id="ARBA00023082"/>
    </source>
</evidence>
<dbReference type="InterPro" id="IPR007627">
    <property type="entry name" value="RNA_pol_sigma70_r2"/>
</dbReference>
<feature type="domain" description="RNA polymerase sigma factor 70 region 4 type 2" evidence="7">
    <location>
        <begin position="119"/>
        <end position="169"/>
    </location>
</feature>
<dbReference type="InterPro" id="IPR039425">
    <property type="entry name" value="RNA_pol_sigma-70-like"/>
</dbReference>
<dbReference type="InterPro" id="IPR014284">
    <property type="entry name" value="RNA_pol_sigma-70_dom"/>
</dbReference>
<evidence type="ECO:0000313" key="9">
    <source>
        <dbReference type="Proteomes" id="UP000186309"/>
    </source>
</evidence>
<dbReference type="AlphaFoldDB" id="A0A1U7CM71"/>
<evidence type="ECO:0000256" key="4">
    <source>
        <dbReference type="ARBA" id="ARBA00023125"/>
    </source>
</evidence>
<keyword evidence="2" id="KW-0805">Transcription regulation</keyword>
<dbReference type="GO" id="GO:0016987">
    <property type="term" value="F:sigma factor activity"/>
    <property type="evidence" value="ECO:0007669"/>
    <property type="project" value="UniProtKB-KW"/>
</dbReference>
<organism evidence="8 9">
    <name type="scientific">Paludisphaera borealis</name>
    <dbReference type="NCBI Taxonomy" id="1387353"/>
    <lineage>
        <taxon>Bacteria</taxon>
        <taxon>Pseudomonadati</taxon>
        <taxon>Planctomycetota</taxon>
        <taxon>Planctomycetia</taxon>
        <taxon>Isosphaerales</taxon>
        <taxon>Isosphaeraceae</taxon>
        <taxon>Paludisphaera</taxon>
    </lineage>
</organism>
<dbReference type="GO" id="GO:0003677">
    <property type="term" value="F:DNA binding"/>
    <property type="evidence" value="ECO:0007669"/>
    <property type="project" value="UniProtKB-KW"/>
</dbReference>
<gene>
    <name evidence="8" type="primary">sigE_6</name>
    <name evidence="8" type="ORF">BSF38_01497</name>
</gene>
<dbReference type="Proteomes" id="UP000186309">
    <property type="component" value="Chromosome"/>
</dbReference>
<dbReference type="CDD" id="cd06171">
    <property type="entry name" value="Sigma70_r4"/>
    <property type="match status" value="1"/>
</dbReference>
<dbReference type="Pfam" id="PF08281">
    <property type="entry name" value="Sigma70_r4_2"/>
    <property type="match status" value="1"/>
</dbReference>
<feature type="domain" description="RNA polymerase sigma-70 region 2" evidence="6">
    <location>
        <begin position="24"/>
        <end position="89"/>
    </location>
</feature>
<evidence type="ECO:0000259" key="7">
    <source>
        <dbReference type="Pfam" id="PF08281"/>
    </source>
</evidence>
<evidence type="ECO:0000256" key="2">
    <source>
        <dbReference type="ARBA" id="ARBA00023015"/>
    </source>
</evidence>
<dbReference type="InterPro" id="IPR013325">
    <property type="entry name" value="RNA_pol_sigma_r2"/>
</dbReference>
<dbReference type="RefSeq" id="WP_076344404.1">
    <property type="nucleotide sequence ID" value="NZ_CP019082.1"/>
</dbReference>
<dbReference type="SUPFAM" id="SSF88659">
    <property type="entry name" value="Sigma3 and sigma4 domains of RNA polymerase sigma factors"/>
    <property type="match status" value="1"/>
</dbReference>
<dbReference type="SUPFAM" id="SSF88946">
    <property type="entry name" value="Sigma2 domain of RNA polymerase sigma factors"/>
    <property type="match status" value="1"/>
</dbReference>
<proteinExistence type="inferred from homology"/>
<dbReference type="Gene3D" id="1.10.10.10">
    <property type="entry name" value="Winged helix-like DNA-binding domain superfamily/Winged helix DNA-binding domain"/>
    <property type="match status" value="1"/>
</dbReference>
<evidence type="ECO:0000256" key="5">
    <source>
        <dbReference type="ARBA" id="ARBA00023163"/>
    </source>
</evidence>
<dbReference type="GO" id="GO:0006352">
    <property type="term" value="P:DNA-templated transcription initiation"/>
    <property type="evidence" value="ECO:0007669"/>
    <property type="project" value="InterPro"/>
</dbReference>
<keyword evidence="5" id="KW-0804">Transcription</keyword>
<keyword evidence="4" id="KW-0238">DNA-binding</keyword>
<dbReference type="EMBL" id="CP019082">
    <property type="protein sequence ID" value="APW60035.1"/>
    <property type="molecule type" value="Genomic_DNA"/>
</dbReference>
<dbReference type="PANTHER" id="PTHR43133:SF8">
    <property type="entry name" value="RNA POLYMERASE SIGMA FACTOR HI_1459-RELATED"/>
    <property type="match status" value="1"/>
</dbReference>
<comment type="similarity">
    <text evidence="1">Belongs to the sigma-70 factor family. ECF subfamily.</text>
</comment>
<keyword evidence="9" id="KW-1185">Reference proteome</keyword>
<protein>
    <submittedName>
        <fullName evidence="8">ECF RNA polymerase sigma factor SigE</fullName>
    </submittedName>
</protein>
<accession>A0A1U7CM71</accession>
<dbReference type="KEGG" id="pbor:BSF38_01497"/>
<dbReference type="PANTHER" id="PTHR43133">
    <property type="entry name" value="RNA POLYMERASE ECF-TYPE SIGMA FACTO"/>
    <property type="match status" value="1"/>
</dbReference>
<dbReference type="InterPro" id="IPR013249">
    <property type="entry name" value="RNA_pol_sigma70_r4_t2"/>
</dbReference>
<dbReference type="InterPro" id="IPR013324">
    <property type="entry name" value="RNA_pol_sigma_r3/r4-like"/>
</dbReference>